<dbReference type="PROSITE" id="PS51257">
    <property type="entry name" value="PROKAR_LIPOPROTEIN"/>
    <property type="match status" value="1"/>
</dbReference>
<dbReference type="STRING" id="1212489.Ldro_1810"/>
<dbReference type="Proteomes" id="UP000054736">
    <property type="component" value="Unassembled WGS sequence"/>
</dbReference>
<organism evidence="1 2">
    <name type="scientific">Legionella drozanskii LLAP-1</name>
    <dbReference type="NCBI Taxonomy" id="1212489"/>
    <lineage>
        <taxon>Bacteria</taxon>
        <taxon>Pseudomonadati</taxon>
        <taxon>Pseudomonadota</taxon>
        <taxon>Gammaproteobacteria</taxon>
        <taxon>Legionellales</taxon>
        <taxon>Legionellaceae</taxon>
        <taxon>Legionella</taxon>
    </lineage>
</organism>
<protein>
    <submittedName>
        <fullName evidence="1">Uncharacterized protein</fullName>
    </submittedName>
</protein>
<gene>
    <name evidence="1" type="ORF">Ldro_1810</name>
</gene>
<dbReference type="AlphaFoldDB" id="A0A0W0SUV8"/>
<comment type="caution">
    <text evidence="1">The sequence shown here is derived from an EMBL/GenBank/DDBJ whole genome shotgun (WGS) entry which is preliminary data.</text>
</comment>
<sequence>MMKREQAAAPYIITNSSLLSCIKIVDQCLFSILVFEHLLTSFRAKIPKLNLLTPSSYSLYPSN</sequence>
<accession>A0A0W0SUV8</accession>
<dbReference type="EMBL" id="LNXY01000021">
    <property type="protein sequence ID" value="KTC87138.1"/>
    <property type="molecule type" value="Genomic_DNA"/>
</dbReference>
<name>A0A0W0SUV8_9GAMM</name>
<evidence type="ECO:0000313" key="2">
    <source>
        <dbReference type="Proteomes" id="UP000054736"/>
    </source>
</evidence>
<keyword evidence="2" id="KW-1185">Reference proteome</keyword>
<proteinExistence type="predicted"/>
<evidence type="ECO:0000313" key="1">
    <source>
        <dbReference type="EMBL" id="KTC87138.1"/>
    </source>
</evidence>
<reference evidence="1 2" key="1">
    <citation type="submission" date="2015-11" db="EMBL/GenBank/DDBJ databases">
        <title>Genomic analysis of 38 Legionella species identifies large and diverse effector repertoires.</title>
        <authorList>
            <person name="Burstein D."/>
            <person name="Amaro F."/>
            <person name="Zusman T."/>
            <person name="Lifshitz Z."/>
            <person name="Cohen O."/>
            <person name="Gilbert J.A."/>
            <person name="Pupko T."/>
            <person name="Shuman H.A."/>
            <person name="Segal G."/>
        </authorList>
    </citation>
    <scope>NUCLEOTIDE SEQUENCE [LARGE SCALE GENOMIC DNA]</scope>
    <source>
        <strain evidence="1 2">ATCC 700990</strain>
    </source>
</reference>